<dbReference type="Gene3D" id="3.40.30.10">
    <property type="entry name" value="Glutaredoxin"/>
    <property type="match status" value="1"/>
</dbReference>
<gene>
    <name evidence="4" type="ORF">LVJ82_11320</name>
</gene>
<dbReference type="SUPFAM" id="SSF52833">
    <property type="entry name" value="Thioredoxin-like"/>
    <property type="match status" value="1"/>
</dbReference>
<evidence type="ECO:0000313" key="5">
    <source>
        <dbReference type="Proteomes" id="UP000832011"/>
    </source>
</evidence>
<feature type="domain" description="GST C-terminal" evidence="3">
    <location>
        <begin position="83"/>
        <end position="200"/>
    </location>
</feature>
<dbReference type="PROSITE" id="PS50404">
    <property type="entry name" value="GST_NTER"/>
    <property type="match status" value="1"/>
</dbReference>
<proteinExistence type="inferred from homology"/>
<dbReference type="PANTHER" id="PTHR44051">
    <property type="entry name" value="GLUTATHIONE S-TRANSFERASE-RELATED"/>
    <property type="match status" value="1"/>
</dbReference>
<dbReference type="InterPro" id="IPR004045">
    <property type="entry name" value="Glutathione_S-Trfase_N"/>
</dbReference>
<dbReference type="Gene3D" id="1.20.1050.10">
    <property type="match status" value="1"/>
</dbReference>
<dbReference type="SUPFAM" id="SSF47616">
    <property type="entry name" value="GST C-terminal domain-like"/>
    <property type="match status" value="1"/>
</dbReference>
<dbReference type="InterPro" id="IPR036249">
    <property type="entry name" value="Thioredoxin-like_sf"/>
</dbReference>
<sequence>MKFYMLPGACSIVGNVALEWAGAEFELVKLDFAGTKTPEFLAKNPQGSVPLLEDGDFALSQNTAILQYIAEKYPQAHLFGKGDAKQQAKAHQWLGMINADIHSKFSILFGPQRFAESEAAQAEVVAAAKKQLQSLFAAVDAHLHGREYLADELTIADVYLLVALNWAGYKEVDLSACKNLQALHARVAANAAVQKVLALQ</sequence>
<evidence type="ECO:0000313" key="4">
    <source>
        <dbReference type="EMBL" id="UOO88078.1"/>
    </source>
</evidence>
<dbReference type="PANTHER" id="PTHR44051:SF8">
    <property type="entry name" value="GLUTATHIONE S-TRANSFERASE GSTA"/>
    <property type="match status" value="1"/>
</dbReference>
<dbReference type="EMBL" id="CP091511">
    <property type="protein sequence ID" value="UOO88078.1"/>
    <property type="molecule type" value="Genomic_DNA"/>
</dbReference>
<dbReference type="CDD" id="cd03057">
    <property type="entry name" value="GST_N_Beta"/>
    <property type="match status" value="1"/>
</dbReference>
<dbReference type="InterPro" id="IPR036282">
    <property type="entry name" value="Glutathione-S-Trfase_C_sf"/>
</dbReference>
<dbReference type="InterPro" id="IPR040079">
    <property type="entry name" value="Glutathione_S-Trfase"/>
</dbReference>
<dbReference type="RefSeq" id="WP_058356487.1">
    <property type="nucleotide sequence ID" value="NZ_CABKVG010000009.1"/>
</dbReference>
<feature type="domain" description="GST N-terminal" evidence="2">
    <location>
        <begin position="1"/>
        <end position="77"/>
    </location>
</feature>
<dbReference type="InterPro" id="IPR004046">
    <property type="entry name" value="GST_C"/>
</dbReference>
<dbReference type="CDD" id="cd03188">
    <property type="entry name" value="GST_C_Beta"/>
    <property type="match status" value="1"/>
</dbReference>
<organism evidence="4 5">
    <name type="scientific">Vitreoscilla massiliensis</name>
    <dbReference type="NCBI Taxonomy" id="1689272"/>
    <lineage>
        <taxon>Bacteria</taxon>
        <taxon>Pseudomonadati</taxon>
        <taxon>Pseudomonadota</taxon>
        <taxon>Betaproteobacteria</taxon>
        <taxon>Neisseriales</taxon>
        <taxon>Neisseriaceae</taxon>
        <taxon>Vitreoscilla</taxon>
    </lineage>
</organism>
<reference evidence="4 5" key="1">
    <citation type="journal article" date="2022" name="Res Sq">
        <title>Evolution of multicellular longitudinally dividing oral cavity symbionts (Neisseriaceae).</title>
        <authorList>
            <person name="Nyongesa S."/>
            <person name="Weber P."/>
            <person name="Bernet E."/>
            <person name="Pullido F."/>
            <person name="Nieckarz M."/>
            <person name="Delaby M."/>
            <person name="Nieves C."/>
            <person name="Viehboeck T."/>
            <person name="Krause N."/>
            <person name="Rivera-Millot A."/>
            <person name="Nakamura A."/>
            <person name="Vischer N."/>
            <person name="VanNieuwenhze M."/>
            <person name="Brun Y."/>
            <person name="Cava F."/>
            <person name="Bulgheresi S."/>
            <person name="Veyrier F."/>
        </authorList>
    </citation>
    <scope>NUCLEOTIDE SEQUENCE [LARGE SCALE GENOMIC DNA]</scope>
    <source>
        <strain evidence="4 5">SN4</strain>
    </source>
</reference>
<accession>A0ABY4DYA8</accession>
<comment type="similarity">
    <text evidence="1">Belongs to the GST superfamily.</text>
</comment>
<evidence type="ECO:0000259" key="3">
    <source>
        <dbReference type="PROSITE" id="PS50405"/>
    </source>
</evidence>
<dbReference type="SFLD" id="SFLDS00019">
    <property type="entry name" value="Glutathione_Transferase_(cytos"/>
    <property type="match status" value="1"/>
</dbReference>
<name>A0ABY4DYA8_9NEIS</name>
<dbReference type="Pfam" id="PF00043">
    <property type="entry name" value="GST_C"/>
    <property type="match status" value="1"/>
</dbReference>
<dbReference type="PROSITE" id="PS50405">
    <property type="entry name" value="GST_CTER"/>
    <property type="match status" value="1"/>
</dbReference>
<dbReference type="SFLD" id="SFLDG00358">
    <property type="entry name" value="Main_(cytGST)"/>
    <property type="match status" value="1"/>
</dbReference>
<dbReference type="InterPro" id="IPR010987">
    <property type="entry name" value="Glutathione-S-Trfase_C-like"/>
</dbReference>
<keyword evidence="5" id="KW-1185">Reference proteome</keyword>
<dbReference type="SFLD" id="SFLDG01150">
    <property type="entry name" value="Main.1:_Beta-like"/>
    <property type="match status" value="1"/>
</dbReference>
<dbReference type="Proteomes" id="UP000832011">
    <property type="component" value="Chromosome"/>
</dbReference>
<protein>
    <submittedName>
        <fullName evidence="4">Glutathione S-transferase family protein</fullName>
    </submittedName>
</protein>
<dbReference type="Pfam" id="PF02798">
    <property type="entry name" value="GST_N"/>
    <property type="match status" value="1"/>
</dbReference>
<evidence type="ECO:0000256" key="1">
    <source>
        <dbReference type="RuleBase" id="RU003494"/>
    </source>
</evidence>
<evidence type="ECO:0000259" key="2">
    <source>
        <dbReference type="PROSITE" id="PS50404"/>
    </source>
</evidence>